<dbReference type="PANTHER" id="PTHR11742">
    <property type="entry name" value="MANNOSYL-OLIGOSACCHARIDE ALPHA-1,2-MANNOSIDASE-RELATED"/>
    <property type="match status" value="1"/>
</dbReference>
<feature type="region of interest" description="Disordered" evidence="10">
    <location>
        <begin position="713"/>
        <end position="860"/>
    </location>
</feature>
<feature type="binding site" evidence="7">
    <location>
        <position position="976"/>
    </location>
    <ligand>
        <name>Ca(2+)</name>
        <dbReference type="ChEBI" id="CHEBI:29108"/>
    </ligand>
</feature>
<evidence type="ECO:0000256" key="5">
    <source>
        <dbReference type="ARBA" id="ARBA00023157"/>
    </source>
</evidence>
<dbReference type="EC" id="3.2.1.-" evidence="9"/>
<keyword evidence="7" id="KW-0106">Calcium</keyword>
<accession>A0A086TFY6</accession>
<feature type="compositionally biased region" description="Basic and acidic residues" evidence="10">
    <location>
        <begin position="713"/>
        <end position="728"/>
    </location>
</feature>
<feature type="region of interest" description="Disordered" evidence="10">
    <location>
        <begin position="43"/>
        <end position="91"/>
    </location>
</feature>
<dbReference type="OrthoDB" id="8118055at2759"/>
<reference evidence="13" key="1">
    <citation type="journal article" date="2014" name="Genome Announc.">
        <title>Genome sequence and annotation of Acremonium chrysogenum, producer of the beta-lactam antibiotic cephalosporin C.</title>
        <authorList>
            <person name="Terfehr D."/>
            <person name="Dahlmann T.A."/>
            <person name="Specht T."/>
            <person name="Zadra I."/>
            <person name="Kuernsteiner H."/>
            <person name="Kueck U."/>
        </authorList>
    </citation>
    <scope>NUCLEOTIDE SEQUENCE [LARGE SCALE GENOMIC DNA]</scope>
    <source>
        <strain evidence="13">ATCC 11550 / CBS 779.69 / DSM 880 / IAM 14645 / JCM 23072 / IMI 49137</strain>
    </source>
</reference>
<evidence type="ECO:0000256" key="11">
    <source>
        <dbReference type="SAM" id="SignalP"/>
    </source>
</evidence>
<evidence type="ECO:0000256" key="1">
    <source>
        <dbReference type="ARBA" id="ARBA00001913"/>
    </source>
</evidence>
<dbReference type="Pfam" id="PF01532">
    <property type="entry name" value="Glyco_hydro_47"/>
    <property type="match status" value="1"/>
</dbReference>
<feature type="active site" evidence="6">
    <location>
        <position position="890"/>
    </location>
</feature>
<feature type="region of interest" description="Disordered" evidence="10">
    <location>
        <begin position="109"/>
        <end position="184"/>
    </location>
</feature>
<proteinExistence type="inferred from homology"/>
<dbReference type="GO" id="GO:0004571">
    <property type="term" value="F:mannosyl-oligosaccharide 1,2-alpha-mannosidase activity"/>
    <property type="evidence" value="ECO:0007669"/>
    <property type="project" value="InterPro"/>
</dbReference>
<name>A0A086TFY6_HAPC1</name>
<dbReference type="InterPro" id="IPR036026">
    <property type="entry name" value="Seven-hairpin_glycosidases"/>
</dbReference>
<feature type="active site" description="Proton donor" evidence="6">
    <location>
        <position position="309"/>
    </location>
</feature>
<feature type="region of interest" description="Disordered" evidence="10">
    <location>
        <begin position="449"/>
        <end position="482"/>
    </location>
</feature>
<evidence type="ECO:0000256" key="2">
    <source>
        <dbReference type="ARBA" id="ARBA00004922"/>
    </source>
</evidence>
<dbReference type="PANTHER" id="PTHR11742:SF103">
    <property type="entry name" value="ENDOPLASMIC RETICULUM MANNOSIDASE MNL2-RELATED"/>
    <property type="match status" value="1"/>
</dbReference>
<organism evidence="12 13">
    <name type="scientific">Hapsidospora chrysogenum (strain ATCC 11550 / CBS 779.69 / DSM 880 / IAM 14645 / JCM 23072 / IMI 49137)</name>
    <name type="common">Acremonium chrysogenum</name>
    <dbReference type="NCBI Taxonomy" id="857340"/>
    <lineage>
        <taxon>Eukaryota</taxon>
        <taxon>Fungi</taxon>
        <taxon>Dikarya</taxon>
        <taxon>Ascomycota</taxon>
        <taxon>Pezizomycotina</taxon>
        <taxon>Sordariomycetes</taxon>
        <taxon>Hypocreomycetidae</taxon>
        <taxon>Hypocreales</taxon>
        <taxon>Bionectriaceae</taxon>
        <taxon>Hapsidospora</taxon>
    </lineage>
</organism>
<evidence type="ECO:0000256" key="8">
    <source>
        <dbReference type="PIRSR" id="PIRSR601382-3"/>
    </source>
</evidence>
<feature type="disulfide bond" evidence="8">
    <location>
        <begin position="627"/>
        <end position="656"/>
    </location>
</feature>
<evidence type="ECO:0000256" key="10">
    <source>
        <dbReference type="SAM" id="MobiDB-lite"/>
    </source>
</evidence>
<feature type="region of interest" description="Disordered" evidence="10">
    <location>
        <begin position="507"/>
        <end position="527"/>
    </location>
</feature>
<dbReference type="InterPro" id="IPR001382">
    <property type="entry name" value="Glyco_hydro_47"/>
</dbReference>
<keyword evidence="5 8" id="KW-1015">Disulfide bond</keyword>
<evidence type="ECO:0000256" key="9">
    <source>
        <dbReference type="RuleBase" id="RU361193"/>
    </source>
</evidence>
<dbReference type="GO" id="GO:0005783">
    <property type="term" value="C:endoplasmic reticulum"/>
    <property type="evidence" value="ECO:0007669"/>
    <property type="project" value="TreeGrafter"/>
</dbReference>
<feature type="chain" id="PRO_5001815845" description="alpha-1,2-Mannosidase" evidence="11">
    <location>
        <begin position="29"/>
        <end position="985"/>
    </location>
</feature>
<gene>
    <name evidence="12" type="ORF">ACRE_008150</name>
</gene>
<evidence type="ECO:0000256" key="4">
    <source>
        <dbReference type="ARBA" id="ARBA00022801"/>
    </source>
</evidence>
<evidence type="ECO:0000256" key="7">
    <source>
        <dbReference type="PIRSR" id="PIRSR601382-2"/>
    </source>
</evidence>
<dbReference type="InterPro" id="IPR012341">
    <property type="entry name" value="6hp_glycosidase-like_sf"/>
</dbReference>
<evidence type="ECO:0000313" key="12">
    <source>
        <dbReference type="EMBL" id="KFH48268.1"/>
    </source>
</evidence>
<dbReference type="InterPro" id="IPR050749">
    <property type="entry name" value="Glycosyl_Hydrolase_47"/>
</dbReference>
<evidence type="ECO:0000256" key="3">
    <source>
        <dbReference type="ARBA" id="ARBA00007658"/>
    </source>
</evidence>
<protein>
    <recommendedName>
        <fullName evidence="9">alpha-1,2-Mannosidase</fullName>
        <ecNumber evidence="9">3.2.1.-</ecNumber>
    </recommendedName>
</protein>
<dbReference type="GO" id="GO:0016020">
    <property type="term" value="C:membrane"/>
    <property type="evidence" value="ECO:0007669"/>
    <property type="project" value="InterPro"/>
</dbReference>
<keyword evidence="11" id="KW-0732">Signal</keyword>
<evidence type="ECO:0000313" key="13">
    <source>
        <dbReference type="Proteomes" id="UP000029964"/>
    </source>
</evidence>
<dbReference type="GO" id="GO:0036503">
    <property type="term" value="P:ERAD pathway"/>
    <property type="evidence" value="ECO:0007669"/>
    <property type="project" value="UniProtKB-ARBA"/>
</dbReference>
<feature type="compositionally biased region" description="Basic and acidic residues" evidence="10">
    <location>
        <begin position="760"/>
        <end position="776"/>
    </location>
</feature>
<feature type="compositionally biased region" description="Basic and acidic residues" evidence="10">
    <location>
        <begin position="798"/>
        <end position="838"/>
    </location>
</feature>
<feature type="active site" evidence="6">
    <location>
        <position position="553"/>
    </location>
</feature>
<feature type="active site" description="Proton donor" evidence="6">
    <location>
        <position position="670"/>
    </location>
</feature>
<dbReference type="AlphaFoldDB" id="A0A086TFY6"/>
<comment type="pathway">
    <text evidence="2">Protein modification; protein glycosylation.</text>
</comment>
<comment type="caution">
    <text evidence="12">The sequence shown here is derived from an EMBL/GenBank/DDBJ whole genome shotgun (WGS) entry which is preliminary data.</text>
</comment>
<dbReference type="SUPFAM" id="SSF48225">
    <property type="entry name" value="Seven-hairpin glycosidases"/>
    <property type="match status" value="1"/>
</dbReference>
<keyword evidence="7" id="KW-0479">Metal-binding</keyword>
<comment type="cofactor">
    <cofactor evidence="1 7">
        <name>Ca(2+)</name>
        <dbReference type="ChEBI" id="CHEBI:29108"/>
    </cofactor>
</comment>
<dbReference type="Gene3D" id="1.50.10.10">
    <property type="match status" value="3"/>
</dbReference>
<feature type="signal peptide" evidence="11">
    <location>
        <begin position="1"/>
        <end position="28"/>
    </location>
</feature>
<dbReference type="PRINTS" id="PR00747">
    <property type="entry name" value="GLYHDRLASE47"/>
</dbReference>
<dbReference type="EMBL" id="JPKY01000004">
    <property type="protein sequence ID" value="KFH48268.1"/>
    <property type="molecule type" value="Genomic_DNA"/>
</dbReference>
<dbReference type="GO" id="GO:0005509">
    <property type="term" value="F:calcium ion binding"/>
    <property type="evidence" value="ECO:0007669"/>
    <property type="project" value="InterPro"/>
</dbReference>
<dbReference type="GO" id="GO:0005975">
    <property type="term" value="P:carbohydrate metabolic process"/>
    <property type="evidence" value="ECO:0007669"/>
    <property type="project" value="InterPro"/>
</dbReference>
<keyword evidence="13" id="KW-1185">Reference proteome</keyword>
<keyword evidence="9" id="KW-0326">Glycosidase</keyword>
<dbReference type="Proteomes" id="UP000029964">
    <property type="component" value="Unassembled WGS sequence"/>
</dbReference>
<comment type="similarity">
    <text evidence="3 9">Belongs to the glycosyl hydrolase 47 family.</text>
</comment>
<dbReference type="UniPathway" id="UPA00378"/>
<evidence type="ECO:0000256" key="6">
    <source>
        <dbReference type="PIRSR" id="PIRSR601382-1"/>
    </source>
</evidence>
<dbReference type="HOGENOM" id="CLU_003818_1_0_1"/>
<sequence>MPTLIRRQRLLTFCAILIVFMLYRVVQNSWDESATYADLRSGYHKPPGAGQPPPPEDYYNAAGKAAVVPPVEPPRQQVPIQDDEKTDSGYDEEAELGVNIPELNDQASYQAEESPADSFKGTGDSDPEGDDGKDESMEILGDDDDDAPTKTTEDELDIELGEPPNDESNKAIQDQPNIHWKKTPEHFPVPEESIIPLPIGKPQEIPQIQFNFKEESEEDRARRIQRQQRVKTEIDRSWAAYRKFAWMRDELAPVSGKWRDKFCSWGATLVDSLDTLWIAGLKDQFDEAAKAVADIDFTYTPRQDIPVFETTIRYLGGLLGAYDVSGGPEGDYKILLDKAVELAEILMGIFDTPNRMPLLYYNWRPAYVSQPHRAGRVGVAEFATLSLEFTRLAQLTGEDKYYDAIDRITNGLVEFQEAGSNIPGLFPEGLDVSGCNKTATTIRDNLSKAAKEQLDSEDALEEPRGYVPPNKPSKGGAGSQDMIRDDDRVLKRGVDQTGANINELERRAAAETQSANPPPFAADGSTSEWDCVPQGIVPSGTGYQSFHMGGAQDSAYEYFPKEYLLLGGLEPKYQKLYEDTVDAVEKWLLFRPMVPDDWKILFPRKISTNNRINGDLSPQYEISHLTCFIGGMYGLGGKIFGREGDVELAKELTDGCVWAYQQMPSGIMPEAAHVIPCPDLEKCEFNETLWRERLDPSRQWRDSEIAKWEEAEAAEAAKETEAEKETSRLSKAAGVEDVPASGQEEYDAEKAAEAEQLEQSAKDSDDASESLRDSLRKRAAVPVKGGDPDDDDGSQLPDELKEKLGIANKEGDEKTEPSTSDDKPNPDEKTKGSADEPSKTVPKYIAPERMAPKRQKPLSHEEFVQKRIKDEGLPPGFTDITFPNYILRPEAIESVWYMYRITGDPTWMDKGWSMFEATVQATRTEHANSAIQDVTAPVPKLRDEMESFWIAETLKYYYLLFSEPDVISLDEWVLNTEAHPFRRPT</sequence>
<keyword evidence="4 9" id="KW-0378">Hydrolase</keyword>